<protein>
    <submittedName>
        <fullName evidence="3">Uncharacterized protein</fullName>
    </submittedName>
</protein>
<keyword evidence="4" id="KW-1185">Reference proteome</keyword>
<proteinExistence type="predicted"/>
<accession>A0A8R2A8S8</accession>
<feature type="compositionally biased region" description="Polar residues" evidence="1">
    <location>
        <begin position="206"/>
        <end position="244"/>
    </location>
</feature>
<feature type="compositionally biased region" description="Acidic residues" evidence="1">
    <location>
        <begin position="294"/>
        <end position="312"/>
    </location>
</feature>
<organism evidence="3 4">
    <name type="scientific">Acyrthosiphon pisum</name>
    <name type="common">Pea aphid</name>
    <dbReference type="NCBI Taxonomy" id="7029"/>
    <lineage>
        <taxon>Eukaryota</taxon>
        <taxon>Metazoa</taxon>
        <taxon>Ecdysozoa</taxon>
        <taxon>Arthropoda</taxon>
        <taxon>Hexapoda</taxon>
        <taxon>Insecta</taxon>
        <taxon>Pterygota</taxon>
        <taxon>Neoptera</taxon>
        <taxon>Paraneoptera</taxon>
        <taxon>Hemiptera</taxon>
        <taxon>Sternorrhyncha</taxon>
        <taxon>Aphidomorpha</taxon>
        <taxon>Aphidoidea</taxon>
        <taxon>Aphididae</taxon>
        <taxon>Macrosiphini</taxon>
        <taxon>Acyrthosiphon</taxon>
    </lineage>
</organism>
<reference evidence="3" key="2">
    <citation type="submission" date="2022-06" db="UniProtKB">
        <authorList>
            <consortium name="EnsemblMetazoa"/>
        </authorList>
    </citation>
    <scope>IDENTIFICATION</scope>
</reference>
<evidence type="ECO:0000256" key="1">
    <source>
        <dbReference type="SAM" id="MobiDB-lite"/>
    </source>
</evidence>
<feature type="region of interest" description="Disordered" evidence="1">
    <location>
        <begin position="184"/>
        <end position="248"/>
    </location>
</feature>
<feature type="region of interest" description="Disordered" evidence="1">
    <location>
        <begin position="267"/>
        <end position="378"/>
    </location>
</feature>
<feature type="chain" id="PRO_5035770426" evidence="2">
    <location>
        <begin position="25"/>
        <end position="378"/>
    </location>
</feature>
<reference evidence="4" key="1">
    <citation type="submission" date="2010-06" db="EMBL/GenBank/DDBJ databases">
        <authorList>
            <person name="Jiang H."/>
            <person name="Abraham K."/>
            <person name="Ali S."/>
            <person name="Alsbrooks S.L."/>
            <person name="Anim B.N."/>
            <person name="Anosike U.S."/>
            <person name="Attaway T."/>
            <person name="Bandaranaike D.P."/>
            <person name="Battles P.K."/>
            <person name="Bell S.N."/>
            <person name="Bell A.V."/>
            <person name="Beltran B."/>
            <person name="Bickham C."/>
            <person name="Bustamante Y."/>
            <person name="Caleb T."/>
            <person name="Canada A."/>
            <person name="Cardenas V."/>
            <person name="Carter K."/>
            <person name="Chacko J."/>
            <person name="Chandrabose M.N."/>
            <person name="Chavez D."/>
            <person name="Chavez A."/>
            <person name="Chen L."/>
            <person name="Chu H.-S."/>
            <person name="Claassen K.J."/>
            <person name="Cockrell R."/>
            <person name="Collins M."/>
            <person name="Cooper J.A."/>
            <person name="Cree A."/>
            <person name="Curry S.M."/>
            <person name="Da Y."/>
            <person name="Dao M.D."/>
            <person name="Das B."/>
            <person name="Davila M.-L."/>
            <person name="Davy-Carroll L."/>
            <person name="Denson S."/>
            <person name="Dinh H."/>
            <person name="Ebong V.E."/>
            <person name="Edwards J.R."/>
            <person name="Egan A."/>
            <person name="El-Daye J."/>
            <person name="Escobedo L."/>
            <person name="Fernandez S."/>
            <person name="Fernando P.R."/>
            <person name="Flagg N."/>
            <person name="Forbes L.D."/>
            <person name="Fowler R.G."/>
            <person name="Fu Q."/>
            <person name="Gabisi R.A."/>
            <person name="Ganer J."/>
            <person name="Garbino Pronczuk A."/>
            <person name="Garcia R.M."/>
            <person name="Garner T."/>
            <person name="Garrett T.E."/>
            <person name="Gonzalez D.A."/>
            <person name="Hamid H."/>
            <person name="Hawkins E.S."/>
            <person name="Hirani K."/>
            <person name="Hogues M.E."/>
            <person name="Hollins B."/>
            <person name="Hsiao C.-H."/>
            <person name="Jabil R."/>
            <person name="James M.L."/>
            <person name="Jhangiani S.N."/>
            <person name="Johnson B."/>
            <person name="Johnson Q."/>
            <person name="Joshi V."/>
            <person name="Kalu J.B."/>
            <person name="Kam C."/>
            <person name="Kashfia A."/>
            <person name="Keebler J."/>
            <person name="Kisamo H."/>
            <person name="Kovar C.L."/>
            <person name="Lago L.A."/>
            <person name="Lai C.-Y."/>
            <person name="Laidlaw J."/>
            <person name="Lara F."/>
            <person name="Le T.-K."/>
            <person name="Lee S.L."/>
            <person name="Legall F.H."/>
            <person name="Lemon S.J."/>
            <person name="Lewis L.R."/>
            <person name="Li B."/>
            <person name="Liu Y."/>
            <person name="Liu Y.-S."/>
            <person name="Lopez J."/>
            <person name="Lozado R.J."/>
            <person name="Lu J."/>
            <person name="Madu R.C."/>
            <person name="Maheshwari M."/>
            <person name="Maheshwari R."/>
            <person name="Malloy K."/>
            <person name="Martinez E."/>
            <person name="Mathew T."/>
            <person name="Mercado I.C."/>
            <person name="Mercado C."/>
            <person name="Meyer B."/>
            <person name="Montgomery K."/>
            <person name="Morgan M.B."/>
            <person name="Munidasa M."/>
            <person name="Nazareth L.V."/>
            <person name="Nelson J."/>
            <person name="Ng B.M."/>
            <person name="Nguyen N.B."/>
            <person name="Nguyen P.Q."/>
            <person name="Nguyen T."/>
            <person name="Obregon M."/>
            <person name="Okwuonu G.O."/>
            <person name="Onwere C.G."/>
            <person name="Orozco G."/>
            <person name="Parra A."/>
            <person name="Patel S."/>
            <person name="Patil S."/>
            <person name="Perez A."/>
            <person name="Perez Y."/>
            <person name="Pham C."/>
            <person name="Primus E.L."/>
            <person name="Pu L.-L."/>
            <person name="Puazo M."/>
            <person name="Qin X."/>
            <person name="Quiroz J.B."/>
            <person name="Reese J."/>
            <person name="Richards S."/>
            <person name="Rives C.M."/>
            <person name="Robberts R."/>
            <person name="Ruiz S.J."/>
            <person name="Ruiz M.J."/>
            <person name="Santibanez J."/>
            <person name="Schneider B.W."/>
            <person name="Sisson I."/>
            <person name="Smith M."/>
            <person name="Sodergren E."/>
            <person name="Song X.-Z."/>
            <person name="Song B.B."/>
            <person name="Summersgill H."/>
            <person name="Thelus R."/>
            <person name="Thornton R.D."/>
            <person name="Trejos Z.Y."/>
            <person name="Usmani K."/>
            <person name="Vattathil S."/>
            <person name="Villasana D."/>
            <person name="Walker D.L."/>
            <person name="Wang S."/>
            <person name="Wang K."/>
            <person name="White C.S."/>
            <person name="Williams A.C."/>
            <person name="Williamson J."/>
            <person name="Wilson K."/>
            <person name="Woghiren I.O."/>
            <person name="Woodworth J.R."/>
            <person name="Worley K.C."/>
            <person name="Wright R.A."/>
            <person name="Wu W."/>
            <person name="Young L."/>
            <person name="Zhang L."/>
            <person name="Zhang J."/>
            <person name="Zhu Y."/>
            <person name="Muzny D.M."/>
            <person name="Weinstock G."/>
            <person name="Gibbs R.A."/>
        </authorList>
    </citation>
    <scope>NUCLEOTIDE SEQUENCE [LARGE SCALE GENOMIC DNA]</scope>
    <source>
        <strain evidence="4">LSR1</strain>
    </source>
</reference>
<evidence type="ECO:0000256" key="2">
    <source>
        <dbReference type="SAM" id="SignalP"/>
    </source>
</evidence>
<dbReference type="RefSeq" id="XP_001946396.1">
    <property type="nucleotide sequence ID" value="XM_001946361.4"/>
</dbReference>
<dbReference type="EnsemblMetazoa" id="XM_001946361.5">
    <property type="protein sequence ID" value="XP_001946396.1"/>
    <property type="gene ID" value="LOC100162171"/>
</dbReference>
<dbReference type="Proteomes" id="UP000007819">
    <property type="component" value="Chromosome A3"/>
</dbReference>
<dbReference type="OrthoDB" id="6615478at2759"/>
<dbReference type="GeneID" id="100162171"/>
<dbReference type="KEGG" id="api:100162171"/>
<feature type="compositionally biased region" description="Polar residues" evidence="1">
    <location>
        <begin position="186"/>
        <end position="195"/>
    </location>
</feature>
<feature type="signal peptide" evidence="2">
    <location>
        <begin position="1"/>
        <end position="24"/>
    </location>
</feature>
<name>A0A8R2A8S8_ACYPI</name>
<keyword evidence="2" id="KW-0732">Signal</keyword>
<dbReference type="AlphaFoldDB" id="A0A8R2A8S8"/>
<evidence type="ECO:0000313" key="3">
    <source>
        <dbReference type="EnsemblMetazoa" id="XP_001946396.1"/>
    </source>
</evidence>
<evidence type="ECO:0000313" key="4">
    <source>
        <dbReference type="Proteomes" id="UP000007819"/>
    </source>
</evidence>
<sequence>MNQAMQSFLLKTVCCILIINVTFCSSCCRPVCKARCYFRHKGFDFGYCEKGICKCAPPVIYVFDGIGRDLSDEYIDNSLVNNNVIQNSIPIRRTSASDASDENKKNKMWKDIVGKIISKNPIIKEENLKDLKAKIFNNLSYLNNFAKYLQNPLETALNEMENNIPSTSKECNDLLNILLQKKNGAGNVNSKNTPILNGEPNRLPPQGTTPSKQASPQIVPTPQMSPSSQTTPKTKNKLTVSSPRNILPKTIPANSIASANLNVQQNIHPNSNKLQPKLKTKQTPNQEDNKNDEEILLELSEETYEDEDSNEQSDEKIKQNSPVKPHTPNDKAGDNLPAPVKNEKLDDDSSYESVSESYELSEEDNANKVVNDLPTSNK</sequence>